<keyword evidence="3" id="KW-1185">Reference proteome</keyword>
<keyword evidence="1" id="KW-1133">Transmembrane helix</keyword>
<dbReference type="Proteomes" id="UP001232584">
    <property type="component" value="Unassembled WGS sequence"/>
</dbReference>
<protein>
    <recommendedName>
        <fullName evidence="4">VanZ-like domain-containing protein</fullName>
    </recommendedName>
</protein>
<evidence type="ECO:0000313" key="2">
    <source>
        <dbReference type="EMBL" id="MDQ0558012.1"/>
    </source>
</evidence>
<dbReference type="EMBL" id="JAUSWG010000017">
    <property type="protein sequence ID" value="MDQ0558012.1"/>
    <property type="molecule type" value="Genomic_DNA"/>
</dbReference>
<evidence type="ECO:0000313" key="3">
    <source>
        <dbReference type="Proteomes" id="UP001232584"/>
    </source>
</evidence>
<evidence type="ECO:0000256" key="1">
    <source>
        <dbReference type="SAM" id="Phobius"/>
    </source>
</evidence>
<dbReference type="InterPro" id="IPR046716">
    <property type="entry name" value="DUF6608"/>
</dbReference>
<dbReference type="Pfam" id="PF20312">
    <property type="entry name" value="DUF6608"/>
    <property type="match status" value="1"/>
</dbReference>
<gene>
    <name evidence="2" type="ORF">QOZ92_003147</name>
</gene>
<keyword evidence="1" id="KW-0812">Transmembrane</keyword>
<reference evidence="2 3" key="1">
    <citation type="submission" date="2023-07" db="EMBL/GenBank/DDBJ databases">
        <title>Genomic Encyclopedia of Type Strains, Phase IV (KMG-IV): sequencing the most valuable type-strain genomes for metagenomic binning, comparative biology and taxonomic classification.</title>
        <authorList>
            <person name="Goeker M."/>
        </authorList>
    </citation>
    <scope>NUCLEOTIDE SEQUENCE [LARGE SCALE GENOMIC DNA]</scope>
    <source>
        <strain evidence="2 3">DSM 15049</strain>
    </source>
</reference>
<sequence>MYTNTAFFFIKELKYNNYIKLVIHYAVTVLITILETYNITQDLGPTAYRDQFLNYTGIYFIIAVCFLVRVKLKNRNKSKYINYEKAINKE</sequence>
<evidence type="ECO:0008006" key="4">
    <source>
        <dbReference type="Google" id="ProtNLM"/>
    </source>
</evidence>
<comment type="caution">
    <text evidence="2">The sequence shown here is derived from an EMBL/GenBank/DDBJ whole genome shotgun (WGS) entry which is preliminary data.</text>
</comment>
<feature type="transmembrane region" description="Helical" evidence="1">
    <location>
        <begin position="52"/>
        <end position="70"/>
    </location>
</feature>
<organism evidence="2 3">
    <name type="scientific">Paraclostridium ghonii</name>
    <dbReference type="NCBI Taxonomy" id="29358"/>
    <lineage>
        <taxon>Bacteria</taxon>
        <taxon>Bacillati</taxon>
        <taxon>Bacillota</taxon>
        <taxon>Clostridia</taxon>
        <taxon>Peptostreptococcales</taxon>
        <taxon>Peptostreptococcaceae</taxon>
        <taxon>Paraclostridium</taxon>
    </lineage>
</organism>
<name>A0ABU0N4C5_9FIRM</name>
<keyword evidence="1" id="KW-0472">Membrane</keyword>
<accession>A0ABU0N4C5</accession>
<feature type="transmembrane region" description="Helical" evidence="1">
    <location>
        <begin position="21"/>
        <end position="40"/>
    </location>
</feature>
<proteinExistence type="predicted"/>